<dbReference type="OrthoDB" id="5244329at2"/>
<dbReference type="EMBL" id="JZDQ02000006">
    <property type="protein sequence ID" value="OIJ27803.1"/>
    <property type="molecule type" value="Genomic_DNA"/>
</dbReference>
<keyword evidence="1" id="KW-0723">Serine/threonine-protein kinase</keyword>
<accession>A0A1J4N8F7</accession>
<keyword evidence="1" id="KW-0808">Transferase</keyword>
<organism evidence="4 5">
    <name type="scientific">Nocardioides luteus</name>
    <dbReference type="NCBI Taxonomy" id="1844"/>
    <lineage>
        <taxon>Bacteria</taxon>
        <taxon>Bacillati</taxon>
        <taxon>Actinomycetota</taxon>
        <taxon>Actinomycetes</taxon>
        <taxon>Propionibacteriales</taxon>
        <taxon>Nocardioidaceae</taxon>
        <taxon>Nocardioides</taxon>
    </lineage>
</organism>
<name>A0A1J4N8F7_9ACTN</name>
<dbReference type="PANTHER" id="PTHR35526:SF3">
    <property type="entry name" value="ANTI-SIGMA-F FACTOR RSBW"/>
    <property type="match status" value="1"/>
</dbReference>
<proteinExistence type="predicted"/>
<reference evidence="4" key="1">
    <citation type="submission" date="2016-10" db="EMBL/GenBank/DDBJ databases">
        <title>Draft Genome Sequence of Nocardioides luteus Strain BAFB, an Alkane-Degrading Bacterium Isolated from JP-7 Polluted Soil.</title>
        <authorList>
            <person name="Brown L."/>
            <person name="Ruiz O.N."/>
            <person name="Gunasekera T."/>
        </authorList>
    </citation>
    <scope>NUCLEOTIDE SEQUENCE [LARGE SCALE GENOMIC DNA]</scope>
    <source>
        <strain evidence="4">BAFB</strain>
    </source>
</reference>
<comment type="caution">
    <text evidence="4">The sequence shown here is derived from an EMBL/GenBank/DDBJ whole genome shotgun (WGS) entry which is preliminary data.</text>
</comment>
<protein>
    <submittedName>
        <fullName evidence="4">ATP-binding protein</fullName>
    </submittedName>
</protein>
<dbReference type="RefSeq" id="WP_045550536.1">
    <property type="nucleotide sequence ID" value="NZ_JZDQ02000006.1"/>
</dbReference>
<gene>
    <name evidence="4" type="ORF">UG56_005465</name>
</gene>
<dbReference type="Proteomes" id="UP000033772">
    <property type="component" value="Unassembled WGS sequence"/>
</dbReference>
<dbReference type="AlphaFoldDB" id="A0A1J4N8F7"/>
<dbReference type="InterPro" id="IPR036890">
    <property type="entry name" value="HATPase_C_sf"/>
</dbReference>
<dbReference type="InterPro" id="IPR050267">
    <property type="entry name" value="Anti-sigma-factor_SerPK"/>
</dbReference>
<keyword evidence="4" id="KW-0547">Nucleotide-binding</keyword>
<dbReference type="Gene3D" id="3.30.565.10">
    <property type="entry name" value="Histidine kinase-like ATPase, C-terminal domain"/>
    <property type="match status" value="1"/>
</dbReference>
<keyword evidence="4" id="KW-0067">ATP-binding</keyword>
<dbReference type="CDD" id="cd16936">
    <property type="entry name" value="HATPase_RsbW-like"/>
    <property type="match status" value="1"/>
</dbReference>
<evidence type="ECO:0000256" key="2">
    <source>
        <dbReference type="SAM" id="MobiDB-lite"/>
    </source>
</evidence>
<dbReference type="GO" id="GO:0005524">
    <property type="term" value="F:ATP binding"/>
    <property type="evidence" value="ECO:0007669"/>
    <property type="project" value="UniProtKB-KW"/>
</dbReference>
<sequence>MPLSRPALLLRTGSRAVQDARAWVRAACREIDRTDLLECAEFGVSELVSNALFHGTAPVTIRMRGTVDHPRIEIRDASTEPPLLPVPLALDDEDEVLLTVGRGLSIVASVSDAWGADIDASGKTVWFTPASEIDEGDGVEGVITGPSGAPPKPERLGSETVEVSILGVPLALYRGFQHHFRELRREVRLLSLAHADDYPLAASLSALFGSLERQLLDGLGHGQLSGVIGSGPDHDRETADLHVRMPRSAADTVRRFLDMLDLIDEFCRQERLLVLARPPEQVTFQRWFLGEYLTQAAGGRPTRWSAAQMAGPRF</sequence>
<dbReference type="STRING" id="1844.UG56_005465"/>
<dbReference type="Pfam" id="PF13581">
    <property type="entry name" value="HATPase_c_2"/>
    <property type="match status" value="1"/>
</dbReference>
<evidence type="ECO:0000256" key="1">
    <source>
        <dbReference type="ARBA" id="ARBA00022527"/>
    </source>
</evidence>
<evidence type="ECO:0000313" key="4">
    <source>
        <dbReference type="EMBL" id="OIJ27803.1"/>
    </source>
</evidence>
<keyword evidence="1" id="KW-0418">Kinase</keyword>
<evidence type="ECO:0000313" key="5">
    <source>
        <dbReference type="Proteomes" id="UP000033772"/>
    </source>
</evidence>
<dbReference type="GO" id="GO:0004674">
    <property type="term" value="F:protein serine/threonine kinase activity"/>
    <property type="evidence" value="ECO:0007669"/>
    <property type="project" value="UniProtKB-KW"/>
</dbReference>
<dbReference type="InterPro" id="IPR003594">
    <property type="entry name" value="HATPase_dom"/>
</dbReference>
<feature type="region of interest" description="Disordered" evidence="2">
    <location>
        <begin position="137"/>
        <end position="156"/>
    </location>
</feature>
<evidence type="ECO:0000259" key="3">
    <source>
        <dbReference type="Pfam" id="PF13581"/>
    </source>
</evidence>
<feature type="domain" description="Histidine kinase/HSP90-like ATPase" evidence="3">
    <location>
        <begin position="16"/>
        <end position="128"/>
    </location>
</feature>
<keyword evidence="5" id="KW-1185">Reference proteome</keyword>
<dbReference type="PANTHER" id="PTHR35526">
    <property type="entry name" value="ANTI-SIGMA-F FACTOR RSBW-RELATED"/>
    <property type="match status" value="1"/>
</dbReference>